<name>A0A419X6M3_9BACT</name>
<organism evidence="1 2">
    <name type="scientific">Marinifilum flexuosum</name>
    <dbReference type="NCBI Taxonomy" id="1117708"/>
    <lineage>
        <taxon>Bacteria</taxon>
        <taxon>Pseudomonadati</taxon>
        <taxon>Bacteroidota</taxon>
        <taxon>Bacteroidia</taxon>
        <taxon>Marinilabiliales</taxon>
        <taxon>Marinifilaceae</taxon>
    </lineage>
</organism>
<accession>A0A419X6M3</accession>
<dbReference type="AlphaFoldDB" id="A0A419X6M3"/>
<evidence type="ECO:0000313" key="2">
    <source>
        <dbReference type="Proteomes" id="UP000284531"/>
    </source>
</evidence>
<protein>
    <submittedName>
        <fullName evidence="1">Uncharacterized protein</fullName>
    </submittedName>
</protein>
<sequence length="1153" mass="135401">MDPRIKNIKLAIVDKNNSHLYGQKFTRGKIRTDVIEFLKKFSLFNSTELECSTHPKAKAILKYLNFQKGSLSFKNEKEFKQLIKSALFLSIENIMKPGDSPKTTNDEFLDFIERFYNISSNTNQNPIISDSQPRSICSNGHEEKDHTTPINTNDFQNRIINHYKSDGLPTMTIDLKFKIQESLFNYYEQTKSENISTGICRTNSTISNKVSNEILNFKQLTFITGSHNTNISQLATWLCQRACLQSDHKYPIPVYIDISGKTFSDNRYCLEEQVIAQYWKIKKDVPLSVKICEVLTKSLQFKLIIDGVDTLSDEDQKYRLPRQLERINQTDCIIITRKGSRMFKQYPWVNQVSVLEKEKISFKKMTDPKLYLEELEFKYYQEPKSNNTSINNEQVDYRQREFNNIILEAEKFACILLKRRSHEFKSEKKNHNLRSLATQLHQLELGNLIEIEDTNSWKFHFVSPELEEYLISCHIKQEFTPDSIIALAFETQTLTLAIQLLQRNTKNSEFIAETLQELKKKYNKTSDVKYYYILFIFLTKTAHLGNNINKFWTEEFGQDFISTYLSSIKRKKWHYFLLESAQNIFKHINYKVKTVFIQLIIVNLKNKYQKYLQENKQDSKILTEINCLIYLIEKLQTNSIINISDSYKELIFNILHQLNNNNLSMDIQSSVFTSIFSKLFKVFKEAGFNTILELTDRLKKELLPSTSKDISTQKIVYSQQIQNLIKYLNSPEFLIHCANNTLENEIDCWFTICEPVPNDEDSALLAKHLKNLTNIFFKIASDKYLNETEKSKIISIIIKGVYTISELPKPYRDEDAIKKIFEAYQLLDMTSIDASIAFWDTIRELNISRFSKTETKELLDKLYRKRKYSFDNAFFLIACNHEIPYQFLGPYLEKIASKIVKFNANNELKIRLKNQLRRVVRNDKTGWSSIECLRKPPYNSEKEYLNNVMSVVLEESNFHSTNIWSIVKNYAGSKETYNILISILSRKIRYDDSRNILPIIQIWTNYSLLSTLESKKLDQPIYLLLKGVQLHRKKLSNEFNWDIVFKSLSKLINKVQSESNGKNPNSLLRCILLYSLSSFNEAFTPAKIDLTQFSKQDQNYIKAEIIDTYNNPDLKKMKNIFDPNLFNDLTDRSKDKYSDQWEILNEKLEIFCI</sequence>
<proteinExistence type="predicted"/>
<reference evidence="1 2" key="1">
    <citation type="submission" date="2018-09" db="EMBL/GenBank/DDBJ databases">
        <title>Genomic Encyclopedia of Archaeal and Bacterial Type Strains, Phase II (KMG-II): from individual species to whole genera.</title>
        <authorList>
            <person name="Goeker M."/>
        </authorList>
    </citation>
    <scope>NUCLEOTIDE SEQUENCE [LARGE SCALE GENOMIC DNA]</scope>
    <source>
        <strain evidence="1 2">DSM 21950</strain>
    </source>
</reference>
<keyword evidence="2" id="KW-1185">Reference proteome</keyword>
<dbReference type="Proteomes" id="UP000284531">
    <property type="component" value="Unassembled WGS sequence"/>
</dbReference>
<dbReference type="EMBL" id="RAPQ01000008">
    <property type="protein sequence ID" value="RKE03414.1"/>
    <property type="molecule type" value="Genomic_DNA"/>
</dbReference>
<evidence type="ECO:0000313" key="1">
    <source>
        <dbReference type="EMBL" id="RKE03414.1"/>
    </source>
</evidence>
<comment type="caution">
    <text evidence="1">The sequence shown here is derived from an EMBL/GenBank/DDBJ whole genome shotgun (WGS) entry which is preliminary data.</text>
</comment>
<gene>
    <name evidence="1" type="ORF">BXY64_0418</name>
</gene>